<feature type="transmembrane region" description="Helical" evidence="7">
    <location>
        <begin position="108"/>
        <end position="133"/>
    </location>
</feature>
<dbReference type="InterPro" id="IPR036259">
    <property type="entry name" value="MFS_trans_sf"/>
</dbReference>
<feature type="transmembrane region" description="Helical" evidence="7">
    <location>
        <begin position="322"/>
        <end position="341"/>
    </location>
</feature>
<dbReference type="AlphaFoldDB" id="A0A235BYT2"/>
<organism evidence="9 10">
    <name type="scientific">candidate division WOR-3 bacterium JGI_Cruoil_03_51_56</name>
    <dbReference type="NCBI Taxonomy" id="1973747"/>
    <lineage>
        <taxon>Bacteria</taxon>
        <taxon>Bacteria division WOR-3</taxon>
    </lineage>
</organism>
<evidence type="ECO:0000313" key="10">
    <source>
        <dbReference type="Proteomes" id="UP000215559"/>
    </source>
</evidence>
<dbReference type="InterPro" id="IPR011701">
    <property type="entry name" value="MFS"/>
</dbReference>
<evidence type="ECO:0000256" key="6">
    <source>
        <dbReference type="ARBA" id="ARBA00023136"/>
    </source>
</evidence>
<dbReference type="PANTHER" id="PTHR43266:SF2">
    <property type="entry name" value="MAJOR FACILITATOR SUPERFAMILY (MFS) PROFILE DOMAIN-CONTAINING PROTEIN"/>
    <property type="match status" value="1"/>
</dbReference>
<protein>
    <recommendedName>
        <fullName evidence="8">Major facilitator superfamily (MFS) profile domain-containing protein</fullName>
    </recommendedName>
</protein>
<dbReference type="EMBL" id="NOZP01000040">
    <property type="protein sequence ID" value="OYD16705.1"/>
    <property type="molecule type" value="Genomic_DNA"/>
</dbReference>
<keyword evidence="2" id="KW-0813">Transport</keyword>
<feature type="transmembrane region" description="Helical" evidence="7">
    <location>
        <begin position="80"/>
        <end position="102"/>
    </location>
</feature>
<feature type="transmembrane region" description="Helical" evidence="7">
    <location>
        <begin position="362"/>
        <end position="381"/>
    </location>
</feature>
<evidence type="ECO:0000256" key="1">
    <source>
        <dbReference type="ARBA" id="ARBA00004651"/>
    </source>
</evidence>
<reference evidence="9 10" key="1">
    <citation type="submission" date="2017-07" db="EMBL/GenBank/DDBJ databases">
        <title>Recovery of genomes from metagenomes via a dereplication, aggregation, and scoring strategy.</title>
        <authorList>
            <person name="Sieber C.M."/>
            <person name="Probst A.J."/>
            <person name="Sharrar A."/>
            <person name="Thomas B.C."/>
            <person name="Hess M."/>
            <person name="Tringe S.G."/>
            <person name="Banfield J.F."/>
        </authorList>
    </citation>
    <scope>NUCLEOTIDE SEQUENCE [LARGE SCALE GENOMIC DNA]</scope>
    <source>
        <strain evidence="9">JGI_Cruoil_03_51_56</strain>
    </source>
</reference>
<feature type="transmembrane region" description="Helical" evidence="7">
    <location>
        <begin position="174"/>
        <end position="193"/>
    </location>
</feature>
<feature type="transmembrane region" description="Helical" evidence="7">
    <location>
        <begin position="145"/>
        <end position="168"/>
    </location>
</feature>
<evidence type="ECO:0000259" key="8">
    <source>
        <dbReference type="PROSITE" id="PS50850"/>
    </source>
</evidence>
<keyword evidence="5 7" id="KW-1133">Transmembrane helix</keyword>
<dbReference type="PANTHER" id="PTHR43266">
    <property type="entry name" value="MACROLIDE-EFFLUX PROTEIN"/>
    <property type="match status" value="1"/>
</dbReference>
<name>A0A235BYT2_UNCW3</name>
<comment type="caution">
    <text evidence="9">The sequence shown here is derived from an EMBL/GenBank/DDBJ whole genome shotgun (WGS) entry which is preliminary data.</text>
</comment>
<dbReference type="InterPro" id="IPR020846">
    <property type="entry name" value="MFS_dom"/>
</dbReference>
<feature type="transmembrane region" description="Helical" evidence="7">
    <location>
        <begin position="261"/>
        <end position="284"/>
    </location>
</feature>
<evidence type="ECO:0000256" key="7">
    <source>
        <dbReference type="SAM" id="Phobius"/>
    </source>
</evidence>
<dbReference type="SUPFAM" id="SSF103473">
    <property type="entry name" value="MFS general substrate transporter"/>
    <property type="match status" value="1"/>
</dbReference>
<keyword evidence="6 7" id="KW-0472">Membrane</keyword>
<sequence>MPRKQTQILKIHDFRSLILATTMSQLGDRLTHMLLIALIALSKPGSLLAYSEGALTFALPTLILSPIAGVLVDRWDKRQVLAVTHFIQSALLLVTPVFIMLFHSFTPFWISLFLFFGLDIFNNTAAPALLPTLVGQKRILLANSVSLTFARVATVLGMLIGGFLIQWVGPNLGLAIDSTTHLAAGLLALTIVTRTRPAPPQTRLAGTVTNALVRFLRELRDVFLLVGRNRLVGFVMGSIVISTFVSAIAYTSLLFMVQQALGLGTAGVGIFAGILAVGMIGGAASMSFVHQDINRPLVIIGAIMLYGIFFLIGTWFISIPFIIVLALAGGVSFSWVGIVQNTILQEEVAPEIRGRIFSTREFITNATFIITALLVGLLGDLTSYRVVFPVVGILLLLSAVTGLFFIKSGFSRASAK</sequence>
<dbReference type="Proteomes" id="UP000215559">
    <property type="component" value="Unassembled WGS sequence"/>
</dbReference>
<evidence type="ECO:0000256" key="5">
    <source>
        <dbReference type="ARBA" id="ARBA00022989"/>
    </source>
</evidence>
<feature type="transmembrane region" description="Helical" evidence="7">
    <location>
        <begin position="296"/>
        <end position="316"/>
    </location>
</feature>
<evidence type="ECO:0000256" key="4">
    <source>
        <dbReference type="ARBA" id="ARBA00022692"/>
    </source>
</evidence>
<keyword evidence="4 7" id="KW-0812">Transmembrane</keyword>
<dbReference type="Gene3D" id="1.20.1250.20">
    <property type="entry name" value="MFS general substrate transporter like domains"/>
    <property type="match status" value="1"/>
</dbReference>
<feature type="domain" description="Major facilitator superfamily (MFS) profile" evidence="8">
    <location>
        <begin position="230"/>
        <end position="416"/>
    </location>
</feature>
<evidence type="ECO:0000256" key="3">
    <source>
        <dbReference type="ARBA" id="ARBA00022475"/>
    </source>
</evidence>
<dbReference type="CDD" id="cd06173">
    <property type="entry name" value="MFS_MefA_like"/>
    <property type="match status" value="1"/>
</dbReference>
<dbReference type="Pfam" id="PF07690">
    <property type="entry name" value="MFS_1"/>
    <property type="match status" value="2"/>
</dbReference>
<dbReference type="GO" id="GO:0005886">
    <property type="term" value="C:plasma membrane"/>
    <property type="evidence" value="ECO:0007669"/>
    <property type="project" value="UniProtKB-SubCell"/>
</dbReference>
<proteinExistence type="predicted"/>
<dbReference type="PROSITE" id="PS50850">
    <property type="entry name" value="MFS"/>
    <property type="match status" value="1"/>
</dbReference>
<feature type="transmembrane region" description="Helical" evidence="7">
    <location>
        <begin position="231"/>
        <end position="255"/>
    </location>
</feature>
<gene>
    <name evidence="9" type="ORF">CH330_02040</name>
</gene>
<evidence type="ECO:0000256" key="2">
    <source>
        <dbReference type="ARBA" id="ARBA00022448"/>
    </source>
</evidence>
<comment type="subcellular location">
    <subcellularLocation>
        <location evidence="1">Cell membrane</location>
        <topology evidence="1">Multi-pass membrane protein</topology>
    </subcellularLocation>
</comment>
<feature type="transmembrane region" description="Helical" evidence="7">
    <location>
        <begin position="387"/>
        <end position="406"/>
    </location>
</feature>
<accession>A0A235BYT2</accession>
<evidence type="ECO:0000313" key="9">
    <source>
        <dbReference type="EMBL" id="OYD16705.1"/>
    </source>
</evidence>
<dbReference type="GO" id="GO:0022857">
    <property type="term" value="F:transmembrane transporter activity"/>
    <property type="evidence" value="ECO:0007669"/>
    <property type="project" value="InterPro"/>
</dbReference>
<keyword evidence="3" id="KW-1003">Cell membrane</keyword>